<comment type="cofactor">
    <cofactor evidence="1">
        <name>Mg(2+)</name>
        <dbReference type="ChEBI" id="CHEBI:18420"/>
    </cofactor>
</comment>
<feature type="domain" description="Nudix hydrolase" evidence="5">
    <location>
        <begin position="7"/>
        <end position="132"/>
    </location>
</feature>
<gene>
    <name evidence="6" type="ORF">SLNWT_7130</name>
</gene>
<evidence type="ECO:0000313" key="7">
    <source>
        <dbReference type="Proteomes" id="UP000031523"/>
    </source>
</evidence>
<dbReference type="PRINTS" id="PR00502">
    <property type="entry name" value="NUDIXFAMILY"/>
</dbReference>
<dbReference type="EMBL" id="CP010519">
    <property type="protein sequence ID" value="AJE87506.1"/>
    <property type="molecule type" value="Genomic_DNA"/>
</dbReference>
<dbReference type="PANTHER" id="PTHR43046:SF14">
    <property type="entry name" value="MUTT_NUDIX FAMILY PROTEIN"/>
    <property type="match status" value="1"/>
</dbReference>
<evidence type="ECO:0000256" key="3">
    <source>
        <dbReference type="ARBA" id="ARBA00022801"/>
    </source>
</evidence>
<accession>A0A0B5F9J1</accession>
<evidence type="ECO:0000256" key="4">
    <source>
        <dbReference type="RuleBase" id="RU003476"/>
    </source>
</evidence>
<sequence>MTEEQTAKQEKIAAAVVVRDNRVLMVRRQVSEGQLSWQFPAGKIEPGETAEKAAVREAAEETGLTVSVLKSLGSRVHPKTGRNMSYIACSVVSGTAFVADVEELAELAWVASEEIAQYVPYGLYEPVQIYLNEVLR</sequence>
<dbReference type="PROSITE" id="PS00893">
    <property type="entry name" value="NUDIX_BOX"/>
    <property type="match status" value="1"/>
</dbReference>
<evidence type="ECO:0000313" key="6">
    <source>
        <dbReference type="EMBL" id="AJE87506.1"/>
    </source>
</evidence>
<dbReference type="PROSITE" id="PS51462">
    <property type="entry name" value="NUDIX"/>
    <property type="match status" value="1"/>
</dbReference>
<dbReference type="SUPFAM" id="SSF55811">
    <property type="entry name" value="Nudix"/>
    <property type="match status" value="1"/>
</dbReference>
<dbReference type="InterPro" id="IPR000086">
    <property type="entry name" value="NUDIX_hydrolase_dom"/>
</dbReference>
<proteinExistence type="inferred from homology"/>
<dbReference type="InterPro" id="IPR015797">
    <property type="entry name" value="NUDIX_hydrolase-like_dom_sf"/>
</dbReference>
<dbReference type="KEGG" id="sals:SLNWT_7130"/>
<protein>
    <submittedName>
        <fullName evidence="6">NUDIX hydrolase</fullName>
    </submittedName>
</protein>
<name>A0A0B5F9J1_STRA4</name>
<organism evidence="6 7">
    <name type="scientific">Streptomyces albus (strain ATCC 21838 / DSM 41398 / FERM P-419 / JCM 4703 / NBRC 107858)</name>
    <dbReference type="NCBI Taxonomy" id="1081613"/>
    <lineage>
        <taxon>Bacteria</taxon>
        <taxon>Bacillati</taxon>
        <taxon>Actinomycetota</taxon>
        <taxon>Actinomycetes</taxon>
        <taxon>Kitasatosporales</taxon>
        <taxon>Streptomycetaceae</taxon>
        <taxon>Streptomyces</taxon>
    </lineage>
</organism>
<dbReference type="CDD" id="cd02883">
    <property type="entry name" value="NUDIX_Hydrolase"/>
    <property type="match status" value="1"/>
</dbReference>
<evidence type="ECO:0000259" key="5">
    <source>
        <dbReference type="PROSITE" id="PS51462"/>
    </source>
</evidence>
<dbReference type="Proteomes" id="UP000031523">
    <property type="component" value="Chromosome"/>
</dbReference>
<dbReference type="GO" id="GO:0016787">
    <property type="term" value="F:hydrolase activity"/>
    <property type="evidence" value="ECO:0007669"/>
    <property type="project" value="UniProtKB-KW"/>
</dbReference>
<evidence type="ECO:0000256" key="1">
    <source>
        <dbReference type="ARBA" id="ARBA00001946"/>
    </source>
</evidence>
<dbReference type="PANTHER" id="PTHR43046">
    <property type="entry name" value="GDP-MANNOSE MANNOSYL HYDROLASE"/>
    <property type="match status" value="1"/>
</dbReference>
<evidence type="ECO:0000256" key="2">
    <source>
        <dbReference type="ARBA" id="ARBA00005582"/>
    </source>
</evidence>
<dbReference type="Gene3D" id="3.90.79.10">
    <property type="entry name" value="Nucleoside Triphosphate Pyrophosphohydrolase"/>
    <property type="match status" value="1"/>
</dbReference>
<dbReference type="Pfam" id="PF00293">
    <property type="entry name" value="NUDIX"/>
    <property type="match status" value="1"/>
</dbReference>
<keyword evidence="3 4" id="KW-0378">Hydrolase</keyword>
<comment type="similarity">
    <text evidence="2 4">Belongs to the Nudix hydrolase family.</text>
</comment>
<dbReference type="InterPro" id="IPR020476">
    <property type="entry name" value="Nudix_hydrolase"/>
</dbReference>
<dbReference type="AlphaFoldDB" id="A0A0B5F9J1"/>
<keyword evidence="7" id="KW-1185">Reference proteome</keyword>
<reference evidence="6 7" key="1">
    <citation type="submission" date="2015-01" db="EMBL/GenBank/DDBJ databases">
        <title>Enhanced salinomycin production by adjusting the supply of polyketide extender units in Streptomyce albus DSM 41398.</title>
        <authorList>
            <person name="Lu C."/>
        </authorList>
    </citation>
    <scope>NUCLEOTIDE SEQUENCE [LARGE SCALE GENOMIC DNA]</scope>
    <source>
        <strain evidence="7">ATCC 21838 / DSM 41398 / FERM P-419 / JCM 4703 / NBRC 107858</strain>
    </source>
</reference>
<dbReference type="InterPro" id="IPR020084">
    <property type="entry name" value="NUDIX_hydrolase_CS"/>
</dbReference>